<name>A0ABV5Y7M4_9ACTN</name>
<sequence>MWCTGFRPSLRHLAPLRLRHARGDIPVTGTRSDAEPRLHLLGYEDWTGPSSATLIGASATLAITLGGYPALFTTLAVTAALATAAAAEMHGALRWHTSGSPTAGRDRPRTEK</sequence>
<protein>
    <submittedName>
        <fullName evidence="2">Uncharacterized protein</fullName>
    </submittedName>
</protein>
<dbReference type="EMBL" id="JBHLZP010000006">
    <property type="protein sequence ID" value="MFB9831014.1"/>
    <property type="molecule type" value="Genomic_DNA"/>
</dbReference>
<keyword evidence="3" id="KW-1185">Reference proteome</keyword>
<dbReference type="RefSeq" id="WP_378194225.1">
    <property type="nucleotide sequence ID" value="NZ_JBHLZP010000006.1"/>
</dbReference>
<comment type="caution">
    <text evidence="2">The sequence shown here is derived from an EMBL/GenBank/DDBJ whole genome shotgun (WGS) entry which is preliminary data.</text>
</comment>
<evidence type="ECO:0000256" key="1">
    <source>
        <dbReference type="SAM" id="MobiDB-lite"/>
    </source>
</evidence>
<organism evidence="2 3">
    <name type="scientific">Actinoallomurus acaciae</name>
    <dbReference type="NCBI Taxonomy" id="502577"/>
    <lineage>
        <taxon>Bacteria</taxon>
        <taxon>Bacillati</taxon>
        <taxon>Actinomycetota</taxon>
        <taxon>Actinomycetes</taxon>
        <taxon>Streptosporangiales</taxon>
        <taxon>Thermomonosporaceae</taxon>
        <taxon>Actinoallomurus</taxon>
    </lineage>
</organism>
<reference evidence="2 3" key="1">
    <citation type="submission" date="2024-09" db="EMBL/GenBank/DDBJ databases">
        <authorList>
            <person name="Sun Q."/>
            <person name="Mori K."/>
        </authorList>
    </citation>
    <scope>NUCLEOTIDE SEQUENCE [LARGE SCALE GENOMIC DNA]</scope>
    <source>
        <strain evidence="2 3">TBRC 0563</strain>
    </source>
</reference>
<feature type="region of interest" description="Disordered" evidence="1">
    <location>
        <begin position="93"/>
        <end position="112"/>
    </location>
</feature>
<evidence type="ECO:0000313" key="2">
    <source>
        <dbReference type="EMBL" id="MFB9831014.1"/>
    </source>
</evidence>
<proteinExistence type="predicted"/>
<evidence type="ECO:0000313" key="3">
    <source>
        <dbReference type="Proteomes" id="UP001589627"/>
    </source>
</evidence>
<dbReference type="Proteomes" id="UP001589627">
    <property type="component" value="Unassembled WGS sequence"/>
</dbReference>
<dbReference type="InterPro" id="IPR036188">
    <property type="entry name" value="FAD/NAD-bd_sf"/>
</dbReference>
<dbReference type="Gene3D" id="3.50.50.60">
    <property type="entry name" value="FAD/NAD(P)-binding domain"/>
    <property type="match status" value="1"/>
</dbReference>
<gene>
    <name evidence="2" type="ORF">ACFFNX_02275</name>
</gene>
<accession>A0ABV5Y7M4</accession>